<evidence type="ECO:0000256" key="1">
    <source>
        <dbReference type="ARBA" id="ARBA00023121"/>
    </source>
</evidence>
<organism evidence="2 3">
    <name type="scientific">candidate division WOR-3 bacterium</name>
    <dbReference type="NCBI Taxonomy" id="2052148"/>
    <lineage>
        <taxon>Bacteria</taxon>
        <taxon>Bacteria division WOR-3</taxon>
    </lineage>
</organism>
<dbReference type="SUPFAM" id="SSF82549">
    <property type="entry name" value="DAK1/DegV-like"/>
    <property type="match status" value="1"/>
</dbReference>
<reference evidence="2" key="1">
    <citation type="submission" date="2019-03" db="EMBL/GenBank/DDBJ databases">
        <title>Lake Tanganyika Metagenome-Assembled Genomes (MAGs).</title>
        <authorList>
            <person name="Tran P."/>
        </authorList>
    </citation>
    <scope>NUCLEOTIDE SEQUENCE</scope>
    <source>
        <strain evidence="2">K_DeepCast_150m_m2_040</strain>
    </source>
</reference>
<dbReference type="EMBL" id="VGIR01000185">
    <property type="protein sequence ID" value="MBM3332950.1"/>
    <property type="molecule type" value="Genomic_DNA"/>
</dbReference>
<dbReference type="Gene3D" id="3.30.1180.10">
    <property type="match status" value="1"/>
</dbReference>
<dbReference type="InterPro" id="IPR050270">
    <property type="entry name" value="DegV_domain_contain"/>
</dbReference>
<protein>
    <submittedName>
        <fullName evidence="2">DegV family protein</fullName>
    </submittedName>
</protein>
<proteinExistence type="predicted"/>
<gene>
    <name evidence="2" type="ORF">FJY68_14080</name>
</gene>
<dbReference type="PROSITE" id="PS51482">
    <property type="entry name" value="DEGV"/>
    <property type="match status" value="1"/>
</dbReference>
<keyword evidence="1" id="KW-0446">Lipid-binding</keyword>
<feature type="non-terminal residue" evidence="2">
    <location>
        <position position="209"/>
    </location>
</feature>
<dbReference type="NCBIfam" id="TIGR00762">
    <property type="entry name" value="DegV"/>
    <property type="match status" value="1"/>
</dbReference>
<comment type="caution">
    <text evidence="2">The sequence shown here is derived from an EMBL/GenBank/DDBJ whole genome shotgun (WGS) entry which is preliminary data.</text>
</comment>
<evidence type="ECO:0000313" key="2">
    <source>
        <dbReference type="EMBL" id="MBM3332950.1"/>
    </source>
</evidence>
<dbReference type="AlphaFoldDB" id="A0A937XKV1"/>
<evidence type="ECO:0000313" key="3">
    <source>
        <dbReference type="Proteomes" id="UP000779900"/>
    </source>
</evidence>
<name>A0A937XKV1_UNCW3</name>
<dbReference type="InterPro" id="IPR043168">
    <property type="entry name" value="DegV_C"/>
</dbReference>
<dbReference type="Pfam" id="PF02645">
    <property type="entry name" value="DegV"/>
    <property type="match status" value="1"/>
</dbReference>
<dbReference type="PANTHER" id="PTHR33434">
    <property type="entry name" value="DEGV DOMAIN-CONTAINING PROTEIN DR_1986-RELATED"/>
    <property type="match status" value="1"/>
</dbReference>
<accession>A0A937XKV1</accession>
<dbReference type="GO" id="GO:0008289">
    <property type="term" value="F:lipid binding"/>
    <property type="evidence" value="ECO:0007669"/>
    <property type="project" value="UniProtKB-KW"/>
</dbReference>
<dbReference type="Gene3D" id="3.40.50.10170">
    <property type="match status" value="1"/>
</dbReference>
<dbReference type="PANTHER" id="PTHR33434:SF2">
    <property type="entry name" value="FATTY ACID-BINDING PROTEIN TM_1468"/>
    <property type="match status" value="1"/>
</dbReference>
<dbReference type="InterPro" id="IPR003797">
    <property type="entry name" value="DegV"/>
</dbReference>
<dbReference type="Proteomes" id="UP000779900">
    <property type="component" value="Unassembled WGS sequence"/>
</dbReference>
<sequence>MVVRVVTDSTCDLDPEFAVERGIIIVPCSVHFGSEPYRDRLDITPMQFFQRLREAEELPRTSQPSVGAFLTVYQELTAGEDDVVSIHISEKMSGTFSSATRAKALLSLHDRVQVVDSRFNSVALALIVLAAAEKAQTGAALESVVQHVRDVISRTHLLATADTLEYAARGGRIGKAQAFLGNLLQVKPIVQIKDGELHPIERVRTRARA</sequence>